<dbReference type="GO" id="GO:0003725">
    <property type="term" value="F:double-stranded RNA binding"/>
    <property type="evidence" value="ECO:0007669"/>
    <property type="project" value="TreeGrafter"/>
</dbReference>
<dbReference type="GO" id="GO:0003724">
    <property type="term" value="F:RNA helicase activity"/>
    <property type="evidence" value="ECO:0007669"/>
    <property type="project" value="UniProtKB-EC"/>
</dbReference>
<evidence type="ECO:0000313" key="5">
    <source>
        <dbReference type="EMBL" id="CAA3000331.1"/>
    </source>
</evidence>
<comment type="catalytic activity">
    <reaction evidence="4">
        <text>ATP + H2O = ADP + phosphate + H(+)</text>
        <dbReference type="Rhea" id="RHEA:13065"/>
        <dbReference type="ChEBI" id="CHEBI:15377"/>
        <dbReference type="ChEBI" id="CHEBI:15378"/>
        <dbReference type="ChEBI" id="CHEBI:30616"/>
        <dbReference type="ChEBI" id="CHEBI:43474"/>
        <dbReference type="ChEBI" id="CHEBI:456216"/>
        <dbReference type="EC" id="3.6.4.13"/>
    </reaction>
</comment>
<reference evidence="5 6" key="1">
    <citation type="submission" date="2019-12" db="EMBL/GenBank/DDBJ databases">
        <authorList>
            <person name="Alioto T."/>
            <person name="Alioto T."/>
            <person name="Gomez Garrido J."/>
        </authorList>
    </citation>
    <scope>NUCLEOTIDE SEQUENCE [LARGE SCALE GENOMIC DNA]</scope>
</reference>
<keyword evidence="3 5" id="KW-0347">Helicase</keyword>
<proteinExistence type="predicted"/>
<dbReference type="PANTHER" id="PTHR18934">
    <property type="entry name" value="ATP-DEPENDENT RNA HELICASE"/>
    <property type="match status" value="1"/>
</dbReference>
<dbReference type="OrthoDB" id="10253254at2759"/>
<evidence type="ECO:0000313" key="6">
    <source>
        <dbReference type="Proteomes" id="UP000594638"/>
    </source>
</evidence>
<dbReference type="GO" id="GO:0005730">
    <property type="term" value="C:nucleolus"/>
    <property type="evidence" value="ECO:0007669"/>
    <property type="project" value="TreeGrafter"/>
</dbReference>
<dbReference type="InterPro" id="IPR027417">
    <property type="entry name" value="P-loop_NTPase"/>
</dbReference>
<dbReference type="EMBL" id="CACTIH010005685">
    <property type="protein sequence ID" value="CAA3000331.1"/>
    <property type="molecule type" value="Genomic_DNA"/>
</dbReference>
<evidence type="ECO:0000256" key="2">
    <source>
        <dbReference type="ARBA" id="ARBA00022801"/>
    </source>
</evidence>
<comment type="caution">
    <text evidence="5">The sequence shown here is derived from an EMBL/GenBank/DDBJ whole genome shotgun (WGS) entry which is preliminary data.</text>
</comment>
<dbReference type="GO" id="GO:0045943">
    <property type="term" value="P:positive regulation of transcription by RNA polymerase I"/>
    <property type="evidence" value="ECO:0007669"/>
    <property type="project" value="TreeGrafter"/>
</dbReference>
<dbReference type="Gene3D" id="3.40.50.300">
    <property type="entry name" value="P-loop containing nucleotide triphosphate hydrolases"/>
    <property type="match status" value="3"/>
</dbReference>
<evidence type="ECO:0000256" key="4">
    <source>
        <dbReference type="ARBA" id="ARBA00047984"/>
    </source>
</evidence>
<dbReference type="GO" id="GO:0016787">
    <property type="term" value="F:hydrolase activity"/>
    <property type="evidence" value="ECO:0007669"/>
    <property type="project" value="UniProtKB-KW"/>
</dbReference>
<sequence length="294" mass="33258">MNIISELPQYLNNGRFCCNGGIIGITRPRRVAAVTVVKRVAEECGVSMVQVVGYAIRFEDYSVIIVGEAYERTVHTDVLLGLLKTVQKTRSQHVRDAVNIDHKDANNGMMLEKHHGLEVARWQDPVDILYTRKPETDYVDATLITIFQIHLEEGPGDILVFLTGQEEIESVERLVHECLPQLSGCKRKLLTFPIFSSLPSEKQMRVFKPALVGFQKQGQLKKVLNGNIYDKLMSFIFGYNGRASREGPGKCYRLYPNSEFDRLKDSTISNVILHLKALGTDDIIGFDFIEQPDK</sequence>
<dbReference type="InterPro" id="IPR042035">
    <property type="entry name" value="DEAH_win-hel_dom"/>
</dbReference>
<dbReference type="Gene3D" id="1.10.10.2130">
    <property type="entry name" value="DEAH helicase family, winged-helix domain"/>
    <property type="match status" value="1"/>
</dbReference>
<organism evidence="5 6">
    <name type="scientific">Olea europaea subsp. europaea</name>
    <dbReference type="NCBI Taxonomy" id="158383"/>
    <lineage>
        <taxon>Eukaryota</taxon>
        <taxon>Viridiplantae</taxon>
        <taxon>Streptophyta</taxon>
        <taxon>Embryophyta</taxon>
        <taxon>Tracheophyta</taxon>
        <taxon>Spermatophyta</taxon>
        <taxon>Magnoliopsida</taxon>
        <taxon>eudicotyledons</taxon>
        <taxon>Gunneridae</taxon>
        <taxon>Pentapetalae</taxon>
        <taxon>asterids</taxon>
        <taxon>lamiids</taxon>
        <taxon>Lamiales</taxon>
        <taxon>Oleaceae</taxon>
        <taxon>Oleeae</taxon>
        <taxon>Olea</taxon>
    </lineage>
</organism>
<dbReference type="AlphaFoldDB" id="A0A8S0T641"/>
<dbReference type="SUPFAM" id="SSF52540">
    <property type="entry name" value="P-loop containing nucleoside triphosphate hydrolases"/>
    <property type="match status" value="1"/>
</dbReference>
<dbReference type="Proteomes" id="UP000594638">
    <property type="component" value="Unassembled WGS sequence"/>
</dbReference>
<accession>A0A8S0T641</accession>
<evidence type="ECO:0000256" key="3">
    <source>
        <dbReference type="ARBA" id="ARBA00022806"/>
    </source>
</evidence>
<keyword evidence="2" id="KW-0378">Hydrolase</keyword>
<keyword evidence="6" id="KW-1185">Reference proteome</keyword>
<name>A0A8S0T641_OLEEU</name>
<keyword evidence="3 5" id="KW-0067">ATP-binding</keyword>
<keyword evidence="3 5" id="KW-0547">Nucleotide-binding</keyword>
<gene>
    <name evidence="5" type="ORF">OLEA9_A016196</name>
</gene>
<dbReference type="EC" id="3.6.4.13" evidence="1"/>
<dbReference type="PANTHER" id="PTHR18934:SF118">
    <property type="entry name" value="ATP-DEPENDENT RNA HELICASE DHX33"/>
    <property type="match status" value="1"/>
</dbReference>
<protein>
    <recommendedName>
        <fullName evidence="1">RNA helicase</fullName>
        <ecNumber evidence="1">3.6.4.13</ecNumber>
    </recommendedName>
</protein>
<dbReference type="Gramene" id="OE9A016196T1">
    <property type="protein sequence ID" value="OE9A016196C1"/>
    <property type="gene ID" value="OE9A016196"/>
</dbReference>
<evidence type="ECO:0000256" key="1">
    <source>
        <dbReference type="ARBA" id="ARBA00012552"/>
    </source>
</evidence>